<evidence type="ECO:0000256" key="5">
    <source>
        <dbReference type="ARBA" id="ARBA00022723"/>
    </source>
</evidence>
<dbReference type="InterPro" id="IPR002139">
    <property type="entry name" value="Ribo/fructo_kinase"/>
</dbReference>
<comment type="subcellular location">
    <subcellularLocation>
        <location evidence="12">Cytoplasm</location>
    </subcellularLocation>
</comment>
<feature type="binding site" evidence="12">
    <location>
        <begin position="239"/>
        <end position="240"/>
    </location>
    <ligand>
        <name>ATP</name>
        <dbReference type="ChEBI" id="CHEBI:30616"/>
    </ligand>
</feature>
<evidence type="ECO:0000259" key="13">
    <source>
        <dbReference type="Pfam" id="PF00294"/>
    </source>
</evidence>
<feature type="binding site" evidence="12">
    <location>
        <begin position="41"/>
        <end position="45"/>
    </location>
    <ligand>
        <name>substrate</name>
    </ligand>
</feature>
<feature type="binding site" evidence="12">
    <location>
        <position position="275"/>
    </location>
    <ligand>
        <name>K(+)</name>
        <dbReference type="ChEBI" id="CHEBI:29103"/>
    </ligand>
</feature>
<evidence type="ECO:0000256" key="4">
    <source>
        <dbReference type="ARBA" id="ARBA00022679"/>
    </source>
</evidence>
<feature type="binding site" evidence="12">
    <location>
        <position position="240"/>
    </location>
    <ligand>
        <name>substrate</name>
    </ligand>
</feature>
<dbReference type="CDD" id="cd01174">
    <property type="entry name" value="ribokinase"/>
    <property type="match status" value="1"/>
</dbReference>
<dbReference type="PRINTS" id="PR00990">
    <property type="entry name" value="RIBOKINASE"/>
</dbReference>
<feature type="binding site" evidence="12">
    <location>
        <position position="234"/>
    </location>
    <ligand>
        <name>K(+)</name>
        <dbReference type="ChEBI" id="CHEBI:29103"/>
    </ligand>
</feature>
<feature type="binding site" evidence="12">
    <location>
        <position position="270"/>
    </location>
    <ligand>
        <name>K(+)</name>
        <dbReference type="ChEBI" id="CHEBI:29103"/>
    </ligand>
</feature>
<protein>
    <recommendedName>
        <fullName evidence="3 12">Ribokinase</fullName>
        <shortName evidence="12">RK</shortName>
        <ecNumber evidence="2 12">2.7.1.15</ecNumber>
    </recommendedName>
</protein>
<dbReference type="RefSeq" id="WP_133579624.1">
    <property type="nucleotide sequence ID" value="NZ_SNYJ01000004.1"/>
</dbReference>
<dbReference type="GO" id="GO:0004747">
    <property type="term" value="F:ribokinase activity"/>
    <property type="evidence" value="ECO:0007669"/>
    <property type="project" value="UniProtKB-UniRule"/>
</dbReference>
<feature type="active site" description="Proton acceptor" evidence="12">
    <location>
        <position position="240"/>
    </location>
</feature>
<comment type="similarity">
    <text evidence="1">Belongs to the carbohydrate kinase pfkB family.</text>
</comment>
<keyword evidence="11 12" id="KW-0119">Carbohydrate metabolism</keyword>
<dbReference type="InterPro" id="IPR011611">
    <property type="entry name" value="PfkB_dom"/>
</dbReference>
<name>A0A4R6U5J0_9BACI</name>
<feature type="binding site" evidence="12">
    <location>
        <begin position="207"/>
        <end position="212"/>
    </location>
    <ligand>
        <name>ATP</name>
        <dbReference type="ChEBI" id="CHEBI:30616"/>
    </ligand>
</feature>
<dbReference type="Proteomes" id="UP000295632">
    <property type="component" value="Unassembled WGS sequence"/>
</dbReference>
<evidence type="ECO:0000313" key="14">
    <source>
        <dbReference type="EMBL" id="TDQ41016.1"/>
    </source>
</evidence>
<keyword evidence="10 12" id="KW-0630">Potassium</keyword>
<proteinExistence type="inferred from homology"/>
<dbReference type="GO" id="GO:0005524">
    <property type="term" value="F:ATP binding"/>
    <property type="evidence" value="ECO:0007669"/>
    <property type="project" value="UniProtKB-UniRule"/>
</dbReference>
<dbReference type="InterPro" id="IPR011877">
    <property type="entry name" value="Ribokinase"/>
</dbReference>
<evidence type="ECO:0000256" key="10">
    <source>
        <dbReference type="ARBA" id="ARBA00022958"/>
    </source>
</evidence>
<keyword evidence="5 12" id="KW-0479">Metal-binding</keyword>
<evidence type="ECO:0000256" key="3">
    <source>
        <dbReference type="ARBA" id="ARBA00016943"/>
    </source>
</evidence>
<dbReference type="EC" id="2.7.1.15" evidence="2 12"/>
<sequence length="301" mass="31483">MKRPIITVVGSINMDLVTESETFPKPGETLLGRHFSTFPGGKGANQAVAAARLGAEVRMIGCVGDDAFGKELTDTIANEQIDTDAILVQAEKTGIASICLAEGDNQIIVVPGANHALLPEHIKAHEDLIRTSDLVLVQLEIPAQTVDAAVETAHTYGVPVIVNPAPIQALSSTIRSFATYLTPNEHEAAVLKKEHNDEELHKKCIVTQGKEGVSYPAANGQQSEIPGFSVDAIDTTGAGDTFNGALAVALGHGSPLDEACVFASAAAALAVTKKGAQTGMPHLNDVTRFLKDNGTSVSFLS</sequence>
<feature type="binding site" evidence="12">
    <location>
        <position position="140"/>
    </location>
    <ligand>
        <name>substrate</name>
    </ligand>
</feature>
<dbReference type="PANTHER" id="PTHR10584:SF166">
    <property type="entry name" value="RIBOKINASE"/>
    <property type="match status" value="1"/>
</dbReference>
<evidence type="ECO:0000313" key="15">
    <source>
        <dbReference type="Proteomes" id="UP000295632"/>
    </source>
</evidence>
<comment type="caution">
    <text evidence="14">The sequence shown here is derived from an EMBL/GenBank/DDBJ whole genome shotgun (WGS) entry which is preliminary data.</text>
</comment>
<keyword evidence="6 12" id="KW-0547">Nucleotide-binding</keyword>
<dbReference type="PANTHER" id="PTHR10584">
    <property type="entry name" value="SUGAR KINASE"/>
    <property type="match status" value="1"/>
</dbReference>
<feature type="binding site" evidence="12">
    <location>
        <begin position="13"/>
        <end position="15"/>
    </location>
    <ligand>
        <name>substrate</name>
    </ligand>
</feature>
<keyword evidence="15" id="KW-1185">Reference proteome</keyword>
<evidence type="ECO:0000256" key="1">
    <source>
        <dbReference type="ARBA" id="ARBA00005380"/>
    </source>
</evidence>
<feature type="domain" description="Carbohydrate kinase PfkB" evidence="13">
    <location>
        <begin position="6"/>
        <end position="282"/>
    </location>
</feature>
<comment type="caution">
    <text evidence="12">Lacks conserved residue(s) required for the propagation of feature annotation.</text>
</comment>
<dbReference type="GO" id="GO:0019303">
    <property type="term" value="P:D-ribose catabolic process"/>
    <property type="evidence" value="ECO:0007669"/>
    <property type="project" value="UniProtKB-UniRule"/>
</dbReference>
<comment type="subunit">
    <text evidence="12">Homodimer.</text>
</comment>
<keyword evidence="9 12" id="KW-0460">Magnesium</keyword>
<comment type="similarity">
    <text evidence="12">Belongs to the carbohydrate kinase PfkB family. Ribokinase subfamily.</text>
</comment>
<reference evidence="14 15" key="1">
    <citation type="submission" date="2019-03" db="EMBL/GenBank/DDBJ databases">
        <title>Genomic Encyclopedia of Type Strains, Phase IV (KMG-IV): sequencing the most valuable type-strain genomes for metagenomic binning, comparative biology and taxonomic classification.</title>
        <authorList>
            <person name="Goeker M."/>
        </authorList>
    </citation>
    <scope>NUCLEOTIDE SEQUENCE [LARGE SCALE GENOMIC DNA]</scope>
    <source>
        <strain evidence="14 15">DSM 28697</strain>
    </source>
</reference>
<dbReference type="EMBL" id="SNYJ01000004">
    <property type="protein sequence ID" value="TDQ41016.1"/>
    <property type="molecule type" value="Genomic_DNA"/>
</dbReference>
<feature type="binding site" evidence="12">
    <location>
        <position position="236"/>
    </location>
    <ligand>
        <name>K(+)</name>
        <dbReference type="ChEBI" id="CHEBI:29103"/>
    </ligand>
</feature>
<dbReference type="SUPFAM" id="SSF53613">
    <property type="entry name" value="Ribokinase-like"/>
    <property type="match status" value="1"/>
</dbReference>
<comment type="activity regulation">
    <text evidence="12">Activated by a monovalent cation that binds near, but not in, the active site. The most likely occupant of the site in vivo is potassium. Ion binding induces a conformational change that may alter substrate affinity.</text>
</comment>
<keyword evidence="12" id="KW-0963">Cytoplasm</keyword>
<dbReference type="InterPro" id="IPR029056">
    <property type="entry name" value="Ribokinase-like"/>
</dbReference>
<dbReference type="PROSITE" id="PS00584">
    <property type="entry name" value="PFKB_KINASES_2"/>
    <property type="match status" value="1"/>
</dbReference>
<comment type="catalytic activity">
    <reaction evidence="12">
        <text>D-ribose + ATP = D-ribose 5-phosphate + ADP + H(+)</text>
        <dbReference type="Rhea" id="RHEA:13697"/>
        <dbReference type="ChEBI" id="CHEBI:15378"/>
        <dbReference type="ChEBI" id="CHEBI:30616"/>
        <dbReference type="ChEBI" id="CHEBI:47013"/>
        <dbReference type="ChEBI" id="CHEBI:78346"/>
        <dbReference type="ChEBI" id="CHEBI:456216"/>
        <dbReference type="EC" id="2.7.1.15"/>
    </reaction>
</comment>
<dbReference type="Pfam" id="PF00294">
    <property type="entry name" value="PfkB"/>
    <property type="match status" value="1"/>
</dbReference>
<evidence type="ECO:0000256" key="6">
    <source>
        <dbReference type="ARBA" id="ARBA00022741"/>
    </source>
</evidence>
<evidence type="ECO:0000256" key="9">
    <source>
        <dbReference type="ARBA" id="ARBA00022842"/>
    </source>
</evidence>
<organism evidence="14 15">
    <name type="scientific">Aureibacillus halotolerans</name>
    <dbReference type="NCBI Taxonomy" id="1508390"/>
    <lineage>
        <taxon>Bacteria</taxon>
        <taxon>Bacillati</taxon>
        <taxon>Bacillota</taxon>
        <taxon>Bacilli</taxon>
        <taxon>Bacillales</taxon>
        <taxon>Bacillaceae</taxon>
        <taxon>Aureibacillus</taxon>
    </lineage>
</organism>
<feature type="binding site" evidence="12">
    <location>
        <position position="273"/>
    </location>
    <ligand>
        <name>K(+)</name>
        <dbReference type="ChEBI" id="CHEBI:29103"/>
    </ligand>
</feature>
<keyword evidence="7 12" id="KW-0418">Kinase</keyword>
<evidence type="ECO:0000256" key="12">
    <source>
        <dbReference type="HAMAP-Rule" id="MF_01987"/>
    </source>
</evidence>
<accession>A0A4R6U5J0</accession>
<evidence type="ECO:0000256" key="7">
    <source>
        <dbReference type="ARBA" id="ARBA00022777"/>
    </source>
</evidence>
<dbReference type="AlphaFoldDB" id="A0A4R6U5J0"/>
<evidence type="ECO:0000256" key="11">
    <source>
        <dbReference type="ARBA" id="ARBA00023277"/>
    </source>
</evidence>
<keyword evidence="4 12" id="KW-0808">Transferase</keyword>
<evidence type="ECO:0000256" key="8">
    <source>
        <dbReference type="ARBA" id="ARBA00022840"/>
    </source>
</evidence>
<dbReference type="OrthoDB" id="9775849at2"/>
<dbReference type="Gene3D" id="3.40.1190.20">
    <property type="match status" value="1"/>
</dbReference>
<feature type="binding site" evidence="12">
    <location>
        <position position="184"/>
    </location>
    <ligand>
        <name>ATP</name>
        <dbReference type="ChEBI" id="CHEBI:30616"/>
    </ligand>
</feature>
<comment type="function">
    <text evidence="12">Catalyzes the phosphorylation of ribose at O-5 in a reaction requiring ATP and magnesium. The resulting D-ribose-5-phosphate can then be used either for sythesis of nucleotides, histidine, and tryptophan, or as a component of the pentose phosphate pathway.</text>
</comment>
<dbReference type="InterPro" id="IPR002173">
    <property type="entry name" value="Carboh/pur_kinase_PfkB_CS"/>
</dbReference>
<comment type="cofactor">
    <cofactor evidence="12">
        <name>Mg(2+)</name>
        <dbReference type="ChEBI" id="CHEBI:18420"/>
    </cofactor>
    <text evidence="12">Requires a divalent cation, most likely magnesium in vivo, as an electrophilic catalyst to aid phosphoryl group transfer. It is the chelate of the metal and the nucleotide that is the actual substrate.</text>
</comment>
<evidence type="ECO:0000256" key="2">
    <source>
        <dbReference type="ARBA" id="ARBA00012035"/>
    </source>
</evidence>
<dbReference type="UniPathway" id="UPA00916">
    <property type="reaction ID" value="UER00889"/>
</dbReference>
<dbReference type="GO" id="GO:0005829">
    <property type="term" value="C:cytosol"/>
    <property type="evidence" value="ECO:0007669"/>
    <property type="project" value="TreeGrafter"/>
</dbReference>
<comment type="pathway">
    <text evidence="12">Carbohydrate metabolism; D-ribose degradation; D-ribose 5-phosphate from beta-D-ribopyranose: step 2/2.</text>
</comment>
<dbReference type="HAMAP" id="MF_01987">
    <property type="entry name" value="Ribokinase"/>
    <property type="match status" value="1"/>
</dbReference>
<gene>
    <name evidence="12" type="primary">rbsK</name>
    <name evidence="14" type="ORF">EV213_10413</name>
</gene>
<dbReference type="NCBIfam" id="TIGR02152">
    <property type="entry name" value="D_ribokin_bact"/>
    <property type="match status" value="1"/>
</dbReference>
<keyword evidence="8 12" id="KW-0067">ATP-binding</keyword>
<dbReference type="GO" id="GO:0046872">
    <property type="term" value="F:metal ion binding"/>
    <property type="evidence" value="ECO:0007669"/>
    <property type="project" value="UniProtKB-KW"/>
</dbReference>